<keyword evidence="2" id="KW-1185">Reference proteome</keyword>
<sequence>MTSSNLEKIFMSKTIAISRIEAETQEIDPLTLLYIREGLTRDSLALMLGVARDTVDKWAAQRRQPSRPIRRLAAEILARWQRDRLTDRKM</sequence>
<proteinExistence type="predicted"/>
<dbReference type="AlphaFoldDB" id="A0A3N6NI59"/>
<dbReference type="EMBL" id="RCBY01000002">
    <property type="protein sequence ID" value="RQH57552.1"/>
    <property type="molecule type" value="Genomic_DNA"/>
</dbReference>
<dbReference type="GO" id="GO:0003677">
    <property type="term" value="F:DNA binding"/>
    <property type="evidence" value="ECO:0007669"/>
    <property type="project" value="InterPro"/>
</dbReference>
<dbReference type="Gene3D" id="1.10.260.40">
    <property type="entry name" value="lambda repressor-like DNA-binding domains"/>
    <property type="match status" value="1"/>
</dbReference>
<evidence type="ECO:0000313" key="2">
    <source>
        <dbReference type="Proteomes" id="UP000269154"/>
    </source>
</evidence>
<gene>
    <name evidence="1" type="ORF">D5R40_00840</name>
</gene>
<evidence type="ECO:0000313" key="1">
    <source>
        <dbReference type="EMBL" id="RQH57552.1"/>
    </source>
</evidence>
<organism evidence="1 2">
    <name type="scientific">Okeania hirsuta</name>
    <dbReference type="NCBI Taxonomy" id="1458930"/>
    <lineage>
        <taxon>Bacteria</taxon>
        <taxon>Bacillati</taxon>
        <taxon>Cyanobacteriota</taxon>
        <taxon>Cyanophyceae</taxon>
        <taxon>Oscillatoriophycideae</taxon>
        <taxon>Oscillatoriales</taxon>
        <taxon>Microcoleaceae</taxon>
        <taxon>Okeania</taxon>
    </lineage>
</organism>
<comment type="caution">
    <text evidence="1">The sequence shown here is derived from an EMBL/GenBank/DDBJ whole genome shotgun (WGS) entry which is preliminary data.</text>
</comment>
<protein>
    <submittedName>
        <fullName evidence="1">Uncharacterized protein</fullName>
    </submittedName>
</protein>
<name>A0A3N6NI59_9CYAN</name>
<dbReference type="InterPro" id="IPR010982">
    <property type="entry name" value="Lambda_DNA-bd_dom_sf"/>
</dbReference>
<dbReference type="Proteomes" id="UP000269154">
    <property type="component" value="Unassembled WGS sequence"/>
</dbReference>
<reference evidence="1 2" key="1">
    <citation type="journal article" date="2018" name="ACS Chem. Biol.">
        <title>Ketoreductase domain dysfunction expands chemodiversity: malyngamide biosynthesis in the cyanobacterium Okeania hirsuta.</title>
        <authorList>
            <person name="Moss N.A."/>
            <person name="Leao T."/>
            <person name="Rankin M."/>
            <person name="McCullough T.M."/>
            <person name="Qu P."/>
            <person name="Korobeynikov A."/>
            <person name="Smith J.L."/>
            <person name="Gerwick L."/>
            <person name="Gerwick W.H."/>
        </authorList>
    </citation>
    <scope>NUCLEOTIDE SEQUENCE [LARGE SCALE GENOMIC DNA]</scope>
    <source>
        <strain evidence="1 2">PAB10Feb10-1</strain>
    </source>
</reference>
<accession>A0A3N6NI59</accession>